<dbReference type="Proteomes" id="UP000637267">
    <property type="component" value="Unassembled WGS sequence"/>
</dbReference>
<gene>
    <name evidence="1" type="ORF">GCM10010970_12750</name>
</gene>
<keyword evidence="2" id="KW-1185">Reference proteome</keyword>
<evidence type="ECO:0000313" key="1">
    <source>
        <dbReference type="EMBL" id="GGP19869.1"/>
    </source>
</evidence>
<dbReference type="Pfam" id="PF10014">
    <property type="entry name" value="2OG-Fe_Oxy_2"/>
    <property type="match status" value="1"/>
</dbReference>
<dbReference type="Gene3D" id="2.60.120.620">
    <property type="entry name" value="q2cbj1_9rhob like domain"/>
    <property type="match status" value="1"/>
</dbReference>
<proteinExistence type="predicted"/>
<reference evidence="2" key="1">
    <citation type="journal article" date="2019" name="Int. J. Syst. Evol. Microbiol.">
        <title>The Global Catalogue of Microorganisms (GCM) 10K type strain sequencing project: providing services to taxonomists for standard genome sequencing and annotation.</title>
        <authorList>
            <consortium name="The Broad Institute Genomics Platform"/>
            <consortium name="The Broad Institute Genome Sequencing Center for Infectious Disease"/>
            <person name="Wu L."/>
            <person name="Ma J."/>
        </authorList>
    </citation>
    <scope>NUCLEOTIDE SEQUENCE [LARGE SCALE GENOMIC DNA]</scope>
    <source>
        <strain evidence="2">CGMCC 1.8859</strain>
    </source>
</reference>
<dbReference type="EMBL" id="BMLX01000001">
    <property type="protein sequence ID" value="GGP19869.1"/>
    <property type="molecule type" value="Genomic_DNA"/>
</dbReference>
<sequence length="257" mass="28073">MDKLDPVCMTLPRSVSDGAALALLQHALTQQGYCFVPAALTRALLGADDAFASAWPAFAASWNNLVLDEYMADGGKYRQRRHATLSLAAGQSSFCLEPHQPHYQSLEYNPLNGGVVRHYQPVEDAVIHNPVLAHLMAAGSQVFGAIRPGVAWQVEMHQFRITTDGSSAGQPTPEGMHRDGVDFVLMVLINRHNVQQGMSTVQDPAGKVLQTFTLTEALDMAVVNDERVRHGVTAITPDRAGQSAYRDILVLTFRRKA</sequence>
<protein>
    <recommendedName>
        <fullName evidence="3">2OG-Fe dioxygenase family protein</fullName>
    </recommendedName>
</protein>
<evidence type="ECO:0008006" key="3">
    <source>
        <dbReference type="Google" id="ProtNLM"/>
    </source>
</evidence>
<dbReference type="InterPro" id="IPR018724">
    <property type="entry name" value="2OG-Fe_dioxygenase"/>
</dbReference>
<organism evidence="1 2">
    <name type="scientific">Silvimonas iriomotensis</name>
    <dbReference type="NCBI Taxonomy" id="449662"/>
    <lineage>
        <taxon>Bacteria</taxon>
        <taxon>Pseudomonadati</taxon>
        <taxon>Pseudomonadota</taxon>
        <taxon>Betaproteobacteria</taxon>
        <taxon>Neisseriales</taxon>
        <taxon>Chitinibacteraceae</taxon>
        <taxon>Silvimonas</taxon>
    </lineage>
</organism>
<evidence type="ECO:0000313" key="2">
    <source>
        <dbReference type="Proteomes" id="UP000637267"/>
    </source>
</evidence>
<name>A0ABQ2P728_9NEIS</name>
<accession>A0ABQ2P728</accession>
<comment type="caution">
    <text evidence="1">The sequence shown here is derived from an EMBL/GenBank/DDBJ whole genome shotgun (WGS) entry which is preliminary data.</text>
</comment>